<dbReference type="FunFam" id="3.80.10.10:FF:000383">
    <property type="entry name" value="Leucine-rich repeat receptor protein kinase EMS1"/>
    <property type="match status" value="1"/>
</dbReference>
<feature type="transmembrane region" description="Helical" evidence="3">
    <location>
        <begin position="119"/>
        <end position="143"/>
    </location>
</feature>
<dbReference type="AlphaFoldDB" id="A0A9N8HK56"/>
<dbReference type="Proteomes" id="UP001153069">
    <property type="component" value="Unassembled WGS sequence"/>
</dbReference>
<proteinExistence type="predicted"/>
<evidence type="ECO:0000256" key="3">
    <source>
        <dbReference type="SAM" id="Phobius"/>
    </source>
</evidence>
<keyword evidence="5" id="KW-1185">Reference proteome</keyword>
<keyword evidence="1" id="KW-0677">Repeat</keyword>
<dbReference type="SUPFAM" id="SSF52058">
    <property type="entry name" value="L domain-like"/>
    <property type="match status" value="1"/>
</dbReference>
<comment type="caution">
    <text evidence="4">The sequence shown here is derived from an EMBL/GenBank/DDBJ whole genome shotgun (WGS) entry which is preliminary data.</text>
</comment>
<dbReference type="InterPro" id="IPR032675">
    <property type="entry name" value="LRR_dom_sf"/>
</dbReference>
<feature type="compositionally biased region" description="Polar residues" evidence="2">
    <location>
        <begin position="23"/>
        <end position="33"/>
    </location>
</feature>
<evidence type="ECO:0000313" key="4">
    <source>
        <dbReference type="EMBL" id="CAB9513478.1"/>
    </source>
</evidence>
<keyword evidence="3" id="KW-0812">Transmembrane</keyword>
<keyword evidence="3" id="KW-0472">Membrane</keyword>
<feature type="region of interest" description="Disordered" evidence="2">
    <location>
        <begin position="1"/>
        <end position="56"/>
    </location>
</feature>
<gene>
    <name evidence="4" type="ORF">SEMRO_594_G172420.1</name>
</gene>
<name>A0A9N8HK56_9STRA</name>
<evidence type="ECO:0000256" key="2">
    <source>
        <dbReference type="SAM" id="MobiDB-lite"/>
    </source>
</evidence>
<dbReference type="OrthoDB" id="406235at2759"/>
<evidence type="ECO:0000313" key="5">
    <source>
        <dbReference type="Proteomes" id="UP001153069"/>
    </source>
</evidence>
<keyword evidence="3" id="KW-1133">Transmembrane helix</keyword>
<dbReference type="Gene3D" id="3.80.10.10">
    <property type="entry name" value="Ribonuclease Inhibitor"/>
    <property type="match status" value="3"/>
</dbReference>
<organism evidence="4 5">
    <name type="scientific">Seminavis robusta</name>
    <dbReference type="NCBI Taxonomy" id="568900"/>
    <lineage>
        <taxon>Eukaryota</taxon>
        <taxon>Sar</taxon>
        <taxon>Stramenopiles</taxon>
        <taxon>Ochrophyta</taxon>
        <taxon>Bacillariophyta</taxon>
        <taxon>Bacillariophyceae</taxon>
        <taxon>Bacillariophycidae</taxon>
        <taxon>Naviculales</taxon>
        <taxon>Naviculaceae</taxon>
        <taxon>Seminavis</taxon>
    </lineage>
</organism>
<dbReference type="PANTHER" id="PTHR48054">
    <property type="entry name" value="RECEPTOR KINASE-LIKE PROTEIN XA21"/>
    <property type="match status" value="1"/>
</dbReference>
<dbReference type="InterPro" id="IPR052592">
    <property type="entry name" value="LRR-RLK"/>
</dbReference>
<reference evidence="4" key="1">
    <citation type="submission" date="2020-06" db="EMBL/GenBank/DDBJ databases">
        <authorList>
            <consortium name="Plant Systems Biology data submission"/>
        </authorList>
    </citation>
    <scope>NUCLEOTIDE SEQUENCE</scope>
    <source>
        <strain evidence="4">D6</strain>
    </source>
</reference>
<dbReference type="InterPro" id="IPR001611">
    <property type="entry name" value="Leu-rich_rpt"/>
</dbReference>
<dbReference type="EMBL" id="CAICTM010000593">
    <property type="protein sequence ID" value="CAB9513478.1"/>
    <property type="molecule type" value="Genomic_DNA"/>
</dbReference>
<feature type="compositionally biased region" description="Low complexity" evidence="2">
    <location>
        <begin position="7"/>
        <end position="22"/>
    </location>
</feature>
<dbReference type="PANTHER" id="PTHR48054:SF82">
    <property type="entry name" value="LRR RECEPTOR-LIKE SERINE_THREONINE-PROTEIN KINASE FLS2"/>
    <property type="match status" value="1"/>
</dbReference>
<sequence length="669" mass="72365">MDDIIEASNPSSMANSSGMNNGTQANSSGQQDSFPGAYAMAPSGTNGGSNDIDILPPSEHQSEVLSLGNGPATASNSLFDGGIPVANLVSADRDNTIPEATPEDLEAQMGRRKQRKRPLTWMGALSLAFFLIVLGLVLAIILFKVSKDQKADIEGPVSTVSPSAPPSMPPSQWRQGDIGLQLIPNYTNVMLDDLESAQYHAYQWLLEDIEIHDNKLADEQILQRFALATFYMATNGDSWLRNENWLNHSVHECFWYANDYFLEFDGEIDEYVQAIHPNPCEMPPTNNSDVSVLPEETENTYVHLWLANKNLEGTIPPELFWLTDLRSVSLYNNAGLGDSIPSLIGQLSNLEAINMGSTATSGVLPSELGLLSDTMHSISIINAQLEGSLPSELGLLHRMSDLFVDQNGLTGVVPEELGDASSLQFIYLADNSFTGTFPAFMVHLPLLQLYLDGNLFSGAMPTDIGLLSKIELFGVYGNRFTGTIPTQVAQMSSVGYLDFDDCYFTGTLPSELGLLSDMTGFWAAGNSLTGTISSGIAQNFNLEHFTVAENYLSGTIPTEFGQIANLMTLSLENNNLSGSLPRGLSSNIDWLEVSNNTLLTGSLPASLTSLNWVWLTGTQISGVLPDYVCDIETLEFDCSSILCGCSCTCSNNSNSTAASILARKNETLG</sequence>
<protein>
    <submittedName>
        <fullName evidence="4">Leucine Rich Repeat</fullName>
    </submittedName>
</protein>
<dbReference type="Pfam" id="PF00560">
    <property type="entry name" value="LRR_1"/>
    <property type="match status" value="1"/>
</dbReference>
<accession>A0A9N8HK56</accession>
<evidence type="ECO:0000256" key="1">
    <source>
        <dbReference type="ARBA" id="ARBA00022737"/>
    </source>
</evidence>